<organism evidence="3">
    <name type="scientific">Hexamita inflata</name>
    <dbReference type="NCBI Taxonomy" id="28002"/>
    <lineage>
        <taxon>Eukaryota</taxon>
        <taxon>Metamonada</taxon>
        <taxon>Diplomonadida</taxon>
        <taxon>Hexamitidae</taxon>
        <taxon>Hexamitinae</taxon>
        <taxon>Hexamita</taxon>
    </lineage>
</organism>
<feature type="transmembrane region" description="Helical" evidence="2">
    <location>
        <begin position="282"/>
        <end position="299"/>
    </location>
</feature>
<reference evidence="3" key="1">
    <citation type="submission" date="2023-06" db="EMBL/GenBank/DDBJ databases">
        <authorList>
            <person name="Kurt Z."/>
        </authorList>
    </citation>
    <scope>NUCLEOTIDE SEQUENCE</scope>
</reference>
<feature type="transmembrane region" description="Helical" evidence="2">
    <location>
        <begin position="1622"/>
        <end position="1638"/>
    </location>
</feature>
<name>A0AA86NRV4_9EUKA</name>
<keyword evidence="2" id="KW-0472">Membrane</keyword>
<evidence type="ECO:0000313" key="5">
    <source>
        <dbReference type="Proteomes" id="UP001642409"/>
    </source>
</evidence>
<feature type="transmembrane region" description="Helical" evidence="2">
    <location>
        <begin position="117"/>
        <end position="139"/>
    </location>
</feature>
<keyword evidence="2" id="KW-1133">Transmembrane helix</keyword>
<dbReference type="EMBL" id="CAXDID020000728">
    <property type="protein sequence ID" value="CAL6111973.1"/>
    <property type="molecule type" value="Genomic_DNA"/>
</dbReference>
<feature type="transmembrane region" description="Helical" evidence="2">
    <location>
        <begin position="192"/>
        <end position="212"/>
    </location>
</feature>
<accession>A0AA86NRV4</accession>
<evidence type="ECO:0000313" key="4">
    <source>
        <dbReference type="EMBL" id="CAL6111973.1"/>
    </source>
</evidence>
<keyword evidence="5" id="KW-1185">Reference proteome</keyword>
<feature type="transmembrane region" description="Helical" evidence="2">
    <location>
        <begin position="249"/>
        <end position="270"/>
    </location>
</feature>
<feature type="transmembrane region" description="Helical" evidence="2">
    <location>
        <begin position="2351"/>
        <end position="2370"/>
    </location>
</feature>
<feature type="transmembrane region" description="Helical" evidence="2">
    <location>
        <begin position="1943"/>
        <end position="1962"/>
    </location>
</feature>
<comment type="caution">
    <text evidence="3">The sequence shown here is derived from an EMBL/GenBank/DDBJ whole genome shotgun (WGS) entry which is preliminary data.</text>
</comment>
<dbReference type="EMBL" id="CATOUU010000329">
    <property type="protein sequence ID" value="CAI9924905.1"/>
    <property type="molecule type" value="Genomic_DNA"/>
</dbReference>
<protein>
    <submittedName>
        <fullName evidence="3">Transmembrane domain-containing protein</fullName>
    </submittedName>
    <submittedName>
        <fullName evidence="4">Transmembrane_domain-containing protein</fullName>
    </submittedName>
</protein>
<evidence type="ECO:0000313" key="3">
    <source>
        <dbReference type="EMBL" id="CAI9924905.1"/>
    </source>
</evidence>
<feature type="transmembrane region" description="Helical" evidence="2">
    <location>
        <begin position="76"/>
        <end position="96"/>
    </location>
</feature>
<keyword evidence="1" id="KW-0175">Coiled coil</keyword>
<feature type="coiled-coil region" evidence="1">
    <location>
        <begin position="361"/>
        <end position="395"/>
    </location>
</feature>
<feature type="transmembrane region" description="Helical" evidence="2">
    <location>
        <begin position="1355"/>
        <end position="1372"/>
    </location>
</feature>
<sequence length="2398" mass="277574">MFKINHISSLFTFLQRNSVLNLSLAAIIFCSMQMLGITYSLRIQTVTQTTSIVKTFIDLLSIPISLRFNSLVAPNFLIQLDTALTIIFPLISIWLIKTFTPRPPHFTSKALIVLIQLYLFFLVFILAPSLQIAMIIQITNVFNGYLNGASMAVSVILVILSIILELALLLLQILYCVSFEDHKFSKPYQFGISHYFITQLCAQLILFVLYIQKSIEQYVFFTIVAIYLLFLLCYITYKKFFALTRSAVVVYCCIIYSLSFSLQNCVAYIMAVQLSIVYDENLIFATTSAMSLIIAISQYQKMNEPFIQMSDDAVVQHKNKATINYGLSKEFVLDMACFCGPEFVGVLSSQGNDVLNNTAWAQLTHEECEKVVRQAKNAEERLEALKMVYENIFANIYYSYACCGQAMECLTMLDIEEALPVPVLLKHARNWRTPQDALASILNAISEVKQVDEILQVDGNHYTPVGCMDFVHRHGGQEYTLRQILKRNCVDVNSVVSRIDHVDQVHEKGNRDNKSVNPERALWHNSYELPSDQRVPGTMFLLSKQDCDENSHVFKHLSPRDGELVFVYVPSHFSKSIVTGNLHRLSFCSDQASMRTAQLRRLRWMSIISFARTIFPLDHLVDQLYRFPLVNQYRIKFQTRAPQKFKLTKGIRTSYTSNFSIEVVERASSFKNSKCLYAISNYLSNSVNPEHVDATMLQYILVEFFVQKLALTRQATARIRRYLDLYYDAKITAFQKLQQCQNMDSPNQLVLTKIRENNKQNLSDQVVYNALAVVYGCGVIDRRVNSVEEVVKALEAHQFFVTSHSYSSYLVGYVEYQLKKFKLYQMNYQTDMKDFFAIVKYLDELQRFQEILQTSLKTYSQQHYDVTKLVVNFVEKYQRVIVDLLSLKCQDKYGTDQLQLIEFIDEAKKAQDDDHVQYQEYGYKSTVKIHAELQINGALKPLVQPYHFVKLSNLVSMLHQQFYVKYCDEDAAIENPFKKSTVINSSLQALSVINQILSISIISDAGHADHSSLSNSSSSFSSSSDSYDSYDTFQTKDSTTKNDQAIFDINLKNPRSLEDYISIVNSNYYNKNTEFIVFFNHEPSQNTPEFVINAIRGMGSEGYVSNAYYISTLQILTDLHFIKLNDKSSRNTNTMSLIIPRIQAMQSAIEKMIISFLKNLVAVKQEQTSQSNVLLLQAMNSIHFIEAQITKLFQARIIVLRREHLSSDHILQMRDELYRACNVTYGLPTFSLKKDQSLKDQLQRICSTYAGNEQEYQNIIMHRIMQLPRCGGVYMDNPSYKFIRHKSWNQKFAWETENANLEFQALQIKSGNNSIVVAREEPADAQVPVVVEKQQVPEVNQKQKKKCGQYNCFKLLWPTILMILLVIVGYAYRIFQTISNRNVNEIANQVVQQLSQSIFNLQTMGSTLLLTSKKPNFVQSDYAEFQTSMYTQFANINDKMFESYLYVKGILTNKKSSEIYQDEITNKMFQFNLSNIFDIHDPIQCDSNSIQLIRQQEKKLTNIIQFVNIINTGKHGYKNILASTIQSRQVYGHNFTMFLNDQQYDVQMYEAILLLIQYCSCYSQQLLFELQNDAISYQMIVLVDNINHLQVTFQQVLYPVYDIQTSNYSFLLDRQQWEWNNVLYFLFIILFICQWFQITQNISNNIINADLDKGSVISNIARIPIDKLQQMIQKYHNTIKLKNNDTFNHSSYDYQQNNKSMIVQAQSTQLAEYLKFVSQLFKTFNHKYYIYFLIIGSLSYIISAKYMNQYFEFPYKYETTNILNKYQKVDIAYDGFVPSVAETLKSDPNLPIQLYIAPIDIRIFRNQVSSQLHPLIYSLTFIENWISFFDSNQIKLKTLNTFISTPFPQILYIQNFIQVNEQIVAKNKRQGLIYELNQTYQYACQVYLKQIGSALITDNTRNINAIYTQYCSNTIINKPDFASINKQFNSSVFTSSWDLKSPLAFYVVFYVCFSYVMIRLIYKIMKWMIIPLMNKTNQCPTKLMITQLICQQSTVIFTAIIIIITLILFAAMTYQFEVYIQFFISQNLTPSKINIQFNQAYFQCFIAAITILFITYDTFCQNLLSVICSLGIPGEENYLPPFNLNTHKSLIKVNQLRVCILLFLIFNLFCASYINSSSLYQSSDFDMSKLSILNNNLAQITSQTLSLEQNAIFMYQSYFTARQKIASRYMELSQSNQKHLNYVVNLNKYGNVTSPLLIHSLADDRWSATLNPNTNLGAIPYKSALPPSLLYANNNYTNFQRIKPARDMKIGPHLLNQDDNLSFVPLFSVLASHQRYCQIVTDMYSGLKDAYYSLDQFNSYDVYSANLTQKIVLSYEDIRTQLLLFNEILNDYGYTLLNTEFLRLNSRDLKLLIAFILVSILFAVAIFVQYQRTIKNLKQTLLKNNLFASLFLKKMLFS</sequence>
<keyword evidence="2 3" id="KW-0812">Transmembrane</keyword>
<feature type="transmembrane region" description="Helical" evidence="2">
    <location>
        <begin position="151"/>
        <end position="171"/>
    </location>
</feature>
<proteinExistence type="predicted"/>
<gene>
    <name evidence="3" type="ORF">HINF_LOCUS12550</name>
    <name evidence="4" type="ORF">HINF_LOCUS76820</name>
</gene>
<reference evidence="4 5" key="2">
    <citation type="submission" date="2024-07" db="EMBL/GenBank/DDBJ databases">
        <authorList>
            <person name="Akdeniz Z."/>
        </authorList>
    </citation>
    <scope>NUCLEOTIDE SEQUENCE [LARGE SCALE GENOMIC DNA]</scope>
</reference>
<dbReference type="Proteomes" id="UP001642409">
    <property type="component" value="Unassembled WGS sequence"/>
</dbReference>
<evidence type="ECO:0000256" key="1">
    <source>
        <dbReference type="SAM" id="Coils"/>
    </source>
</evidence>
<feature type="transmembrane region" description="Helical" evidence="2">
    <location>
        <begin position="2037"/>
        <end position="2056"/>
    </location>
</feature>
<feature type="transmembrane region" description="Helical" evidence="2">
    <location>
        <begin position="2095"/>
        <end position="2114"/>
    </location>
</feature>
<evidence type="ECO:0000256" key="2">
    <source>
        <dbReference type="SAM" id="Phobius"/>
    </source>
</evidence>
<feature type="transmembrane region" description="Helical" evidence="2">
    <location>
        <begin position="218"/>
        <end position="237"/>
    </location>
</feature>
<feature type="transmembrane region" description="Helical" evidence="2">
    <location>
        <begin position="1994"/>
        <end position="2016"/>
    </location>
</feature>
<feature type="transmembrane region" description="Helical" evidence="2">
    <location>
        <begin position="20"/>
        <end position="41"/>
    </location>
</feature>